<dbReference type="PANTHER" id="PTHR24148">
    <property type="entry name" value="ANKYRIN REPEAT DOMAIN-CONTAINING PROTEIN 39 HOMOLOG-RELATED"/>
    <property type="match status" value="1"/>
</dbReference>
<dbReference type="Pfam" id="PF06985">
    <property type="entry name" value="HET"/>
    <property type="match status" value="1"/>
</dbReference>
<comment type="caution">
    <text evidence="2">The sequence shown here is derived from an EMBL/GenBank/DDBJ whole genome shotgun (WGS) entry which is preliminary data.</text>
</comment>
<accession>A0A9P8UER5</accession>
<dbReference type="PANTHER" id="PTHR24148:SF82">
    <property type="entry name" value="HETEROKARYON INCOMPATIBILITY DOMAIN-CONTAINING PROTEIN"/>
    <property type="match status" value="1"/>
</dbReference>
<evidence type="ECO:0000313" key="3">
    <source>
        <dbReference type="Proteomes" id="UP000758603"/>
    </source>
</evidence>
<evidence type="ECO:0000259" key="1">
    <source>
        <dbReference type="Pfam" id="PF06985"/>
    </source>
</evidence>
<protein>
    <submittedName>
        <fullName evidence="2">Heterokaryon incompatibility protein-domain-containing protein</fullName>
    </submittedName>
</protein>
<dbReference type="Pfam" id="PF26639">
    <property type="entry name" value="Het-6_barrel"/>
    <property type="match status" value="1"/>
</dbReference>
<dbReference type="GeneID" id="70132379"/>
<sequence>MYTSLDPRHAEIRLLGVVPCLEYDAKVSCEITIAQLQNSPPQYAALSYVWGDASITEEILVNGQPFQATKSLASALRQFRESYAGKHGAPSFLWADAVCINQQDLVERAQQVSMMGPIYSKADWVISWLGPFDGSTESAFSLIKACAGHVEGIVKKMGQYPEANIAFMDSELEFLGQNCSFYEQNTERSARNEAWNAVDKLSAHVYWTRIWIVQEVVLAQRPAAIIIHCGRESMTFEQLSDFNLFTERFLQQKPAKPIFFDQRVWDWVIHDSELSLTFINLVQGLRKSVLKDDYRIVSYISTTCRSTDPRDAVFGLYGLTGGEIVPDYTKEVVEVYMDFVAAVLRHRKYKNFFCFAGLIHENQNISVFPSWVPRYHTLKDEGNYAVLPPNAYAKSWLDEKHPEGPTIIGERRIQFSGLRLDRCTRVIRYIGDQQPDPLELMKKFWWTCLEFLKVWGDEHPRNGTRPLENLLSALTRGKDTQSHRLQITPSLQCMTAHAFRILLRTGEPEDDDAFKEKCASFGYATLEEVRTALDDAFVGTGAPEISTLYEVLTPAEYDDACNAFNQMIRLLFKWIGWPLFITTNGRVGLAPPAVADGDIVCLLEGFSIPCLLRGMDQDFVLVGSCYVNGYSDGEPLQHLNDGSLKLEVFHLQ</sequence>
<gene>
    <name evidence="2" type="ORF">BKA67DRAFT_575255</name>
</gene>
<dbReference type="InterPro" id="IPR052895">
    <property type="entry name" value="HetReg/Transcr_Mod"/>
</dbReference>
<dbReference type="RefSeq" id="XP_045955091.1">
    <property type="nucleotide sequence ID" value="XM_046103487.1"/>
</dbReference>
<reference evidence="2" key="1">
    <citation type="journal article" date="2021" name="Nat. Commun.">
        <title>Genetic determinants of endophytism in the Arabidopsis root mycobiome.</title>
        <authorList>
            <person name="Mesny F."/>
            <person name="Miyauchi S."/>
            <person name="Thiergart T."/>
            <person name="Pickel B."/>
            <person name="Atanasova L."/>
            <person name="Karlsson M."/>
            <person name="Huettel B."/>
            <person name="Barry K.W."/>
            <person name="Haridas S."/>
            <person name="Chen C."/>
            <person name="Bauer D."/>
            <person name="Andreopoulos W."/>
            <person name="Pangilinan J."/>
            <person name="LaButti K."/>
            <person name="Riley R."/>
            <person name="Lipzen A."/>
            <person name="Clum A."/>
            <person name="Drula E."/>
            <person name="Henrissat B."/>
            <person name="Kohler A."/>
            <person name="Grigoriev I.V."/>
            <person name="Martin F.M."/>
            <person name="Hacquard S."/>
        </authorList>
    </citation>
    <scope>NUCLEOTIDE SEQUENCE</scope>
    <source>
        <strain evidence="2">MPI-SDFR-AT-0073</strain>
    </source>
</reference>
<proteinExistence type="predicted"/>
<dbReference type="Proteomes" id="UP000758603">
    <property type="component" value="Unassembled WGS sequence"/>
</dbReference>
<name>A0A9P8UER5_9PEZI</name>
<dbReference type="EMBL" id="JAGPXC010000007">
    <property type="protein sequence ID" value="KAH6648584.1"/>
    <property type="molecule type" value="Genomic_DNA"/>
</dbReference>
<organism evidence="2 3">
    <name type="scientific">Truncatella angustata</name>
    <dbReference type="NCBI Taxonomy" id="152316"/>
    <lineage>
        <taxon>Eukaryota</taxon>
        <taxon>Fungi</taxon>
        <taxon>Dikarya</taxon>
        <taxon>Ascomycota</taxon>
        <taxon>Pezizomycotina</taxon>
        <taxon>Sordariomycetes</taxon>
        <taxon>Xylariomycetidae</taxon>
        <taxon>Amphisphaeriales</taxon>
        <taxon>Sporocadaceae</taxon>
        <taxon>Truncatella</taxon>
    </lineage>
</organism>
<dbReference type="AlphaFoldDB" id="A0A9P8UER5"/>
<dbReference type="InterPro" id="IPR010730">
    <property type="entry name" value="HET"/>
</dbReference>
<keyword evidence="3" id="KW-1185">Reference proteome</keyword>
<feature type="domain" description="Heterokaryon incompatibility" evidence="1">
    <location>
        <begin position="43"/>
        <end position="215"/>
    </location>
</feature>
<evidence type="ECO:0000313" key="2">
    <source>
        <dbReference type="EMBL" id="KAH6648584.1"/>
    </source>
</evidence>
<dbReference type="OrthoDB" id="5386682at2759"/>